<name>A0A7U2ETM7_PHANO</name>
<evidence type="ECO:0000256" key="1">
    <source>
        <dbReference type="SAM" id="Phobius"/>
    </source>
</evidence>
<evidence type="ECO:0000313" key="3">
    <source>
        <dbReference type="Proteomes" id="UP000663193"/>
    </source>
</evidence>
<evidence type="ECO:0000313" key="2">
    <source>
        <dbReference type="EMBL" id="QRC92873.1"/>
    </source>
</evidence>
<dbReference type="AlphaFoldDB" id="A0A7U2ETM7"/>
<proteinExistence type="predicted"/>
<protein>
    <submittedName>
        <fullName evidence="2">Uncharacterized protein</fullName>
    </submittedName>
</protein>
<keyword evidence="1" id="KW-0472">Membrane</keyword>
<keyword evidence="3" id="KW-1185">Reference proteome</keyword>
<dbReference type="VEuPathDB" id="FungiDB:JI435_403090"/>
<feature type="transmembrane region" description="Helical" evidence="1">
    <location>
        <begin position="20"/>
        <end position="41"/>
    </location>
</feature>
<sequence>MAVVALRSISSMLLGDRLSAPLAGLSFCALGLLIGSGVGCWHGCDALRRRLACGFDAQFLEDNRVGELRLETMSGTGFLLTPCFPGGAVRIKERSPKPSMAMTSSACSHLAWYNLQPHASASAVLTR</sequence>
<gene>
    <name evidence="2" type="ORF">JI435_403090</name>
</gene>
<dbReference type="EMBL" id="CP069024">
    <property type="protein sequence ID" value="QRC92873.1"/>
    <property type="molecule type" value="Genomic_DNA"/>
</dbReference>
<dbReference type="Proteomes" id="UP000663193">
    <property type="component" value="Chromosome 2"/>
</dbReference>
<accession>A0A7U2ETM7</accession>
<reference evidence="3" key="1">
    <citation type="journal article" date="2021" name="BMC Genomics">
        <title>Chromosome-level genome assembly and manually-curated proteome of model necrotroph Parastagonospora nodorum Sn15 reveals a genome-wide trove of candidate effector homologs, and redundancy of virulence-related functions within an accessory chromosome.</title>
        <authorList>
            <person name="Bertazzoni S."/>
            <person name="Jones D.A.B."/>
            <person name="Phan H.T."/>
            <person name="Tan K.-C."/>
            <person name="Hane J.K."/>
        </authorList>
    </citation>
    <scope>NUCLEOTIDE SEQUENCE [LARGE SCALE GENOMIC DNA]</scope>
    <source>
        <strain evidence="3">SN15 / ATCC MYA-4574 / FGSC 10173)</strain>
    </source>
</reference>
<organism evidence="2 3">
    <name type="scientific">Phaeosphaeria nodorum (strain SN15 / ATCC MYA-4574 / FGSC 10173)</name>
    <name type="common">Glume blotch fungus</name>
    <name type="synonym">Parastagonospora nodorum</name>
    <dbReference type="NCBI Taxonomy" id="321614"/>
    <lineage>
        <taxon>Eukaryota</taxon>
        <taxon>Fungi</taxon>
        <taxon>Dikarya</taxon>
        <taxon>Ascomycota</taxon>
        <taxon>Pezizomycotina</taxon>
        <taxon>Dothideomycetes</taxon>
        <taxon>Pleosporomycetidae</taxon>
        <taxon>Pleosporales</taxon>
        <taxon>Pleosporineae</taxon>
        <taxon>Phaeosphaeriaceae</taxon>
        <taxon>Parastagonospora</taxon>
    </lineage>
</organism>
<keyword evidence="1" id="KW-0812">Transmembrane</keyword>
<keyword evidence="1" id="KW-1133">Transmembrane helix</keyword>